<dbReference type="Gene3D" id="6.10.340.10">
    <property type="match status" value="1"/>
</dbReference>
<protein>
    <recommendedName>
        <fullName evidence="4">HAMP domain-containing protein</fullName>
    </recommendedName>
</protein>
<evidence type="ECO:0000313" key="3">
    <source>
        <dbReference type="Proteomes" id="UP001183619"/>
    </source>
</evidence>
<keyword evidence="1" id="KW-0472">Membrane</keyword>
<reference evidence="2 3" key="1">
    <citation type="submission" date="2023-07" db="EMBL/GenBank/DDBJ databases">
        <title>Sequencing the genomes of 1000 actinobacteria strains.</title>
        <authorList>
            <person name="Klenk H.-P."/>
        </authorList>
    </citation>
    <scope>NUCLEOTIDE SEQUENCE [LARGE SCALE GENOMIC DNA]</scope>
    <source>
        <strain evidence="2 3">DSM 44508</strain>
    </source>
</reference>
<keyword evidence="3" id="KW-1185">Reference proteome</keyword>
<feature type="transmembrane region" description="Helical" evidence="1">
    <location>
        <begin position="12"/>
        <end position="35"/>
    </location>
</feature>
<evidence type="ECO:0008006" key="4">
    <source>
        <dbReference type="Google" id="ProtNLM"/>
    </source>
</evidence>
<keyword evidence="1" id="KW-1133">Transmembrane helix</keyword>
<dbReference type="EMBL" id="JAVDYF010000001">
    <property type="protein sequence ID" value="MDR7355295.1"/>
    <property type="molecule type" value="Genomic_DNA"/>
</dbReference>
<gene>
    <name evidence="2" type="ORF">J2S37_001833</name>
</gene>
<proteinExistence type="predicted"/>
<organism evidence="2 3">
    <name type="scientific">Corynebacterium felinum</name>
    <dbReference type="NCBI Taxonomy" id="131318"/>
    <lineage>
        <taxon>Bacteria</taxon>
        <taxon>Bacillati</taxon>
        <taxon>Actinomycetota</taxon>
        <taxon>Actinomycetes</taxon>
        <taxon>Mycobacteriales</taxon>
        <taxon>Corynebacteriaceae</taxon>
        <taxon>Corynebacterium</taxon>
    </lineage>
</organism>
<dbReference type="RefSeq" id="WP_277105544.1">
    <property type="nucleotide sequence ID" value="NZ_BAAAJS010000078.1"/>
</dbReference>
<evidence type="ECO:0000313" key="2">
    <source>
        <dbReference type="EMBL" id="MDR7355295.1"/>
    </source>
</evidence>
<name>A0ABU2B9H0_9CORY</name>
<sequence length="245" mass="26244">MQSTQASLRKRMALWCMVAAGLSLVAGLLTARSLLMVSINEEAHREIAQEISEFQAFVAAAEGIDSTETLDPSVAAELLPRYLSKQIPDDNQALVGIIHGKIVGLKNAPNPLSPGLVASLDGATGVAQDPLYGDIHWAKIELDSASLVVAQFIDKQVQQIHYVLGIVLAIGLVGVAICGFLAWIISGQFFHPLAQLRQAIIEADRDDSRLDVDSISGLETQDLAAVVDVALERARIRAKNGGEFL</sequence>
<feature type="transmembrane region" description="Helical" evidence="1">
    <location>
        <begin position="162"/>
        <end position="185"/>
    </location>
</feature>
<comment type="caution">
    <text evidence="2">The sequence shown here is derived from an EMBL/GenBank/DDBJ whole genome shotgun (WGS) entry which is preliminary data.</text>
</comment>
<dbReference type="Proteomes" id="UP001183619">
    <property type="component" value="Unassembled WGS sequence"/>
</dbReference>
<evidence type="ECO:0000256" key="1">
    <source>
        <dbReference type="SAM" id="Phobius"/>
    </source>
</evidence>
<keyword evidence="1" id="KW-0812">Transmembrane</keyword>
<accession>A0ABU2B9H0</accession>